<evidence type="ECO:0000256" key="1">
    <source>
        <dbReference type="ARBA" id="ARBA00001974"/>
    </source>
</evidence>
<dbReference type="SUPFAM" id="SSF55124">
    <property type="entry name" value="Nitrite/Sulfite reductase N-terminal domain-like"/>
    <property type="match status" value="1"/>
</dbReference>
<evidence type="ECO:0000313" key="22">
    <source>
        <dbReference type="EMBL" id="PTW43624.1"/>
    </source>
</evidence>
<dbReference type="InterPro" id="IPR045854">
    <property type="entry name" value="NO2/SO3_Rdtase_4Fe4S_sf"/>
</dbReference>
<dbReference type="OrthoDB" id="9768666at2"/>
<evidence type="ECO:0000256" key="6">
    <source>
        <dbReference type="ARBA" id="ARBA00022630"/>
    </source>
</evidence>
<evidence type="ECO:0000259" key="18">
    <source>
        <dbReference type="Pfam" id="PF03460"/>
    </source>
</evidence>
<evidence type="ECO:0000313" key="23">
    <source>
        <dbReference type="Proteomes" id="UP000244013"/>
    </source>
</evidence>
<feature type="binding site" evidence="16">
    <location>
        <position position="654"/>
    </location>
    <ligand>
        <name>[4Fe-4S] cluster</name>
        <dbReference type="ChEBI" id="CHEBI:49883"/>
    </ligand>
</feature>
<evidence type="ECO:0000256" key="7">
    <source>
        <dbReference type="ARBA" id="ARBA00022714"/>
    </source>
</evidence>
<evidence type="ECO:0000256" key="9">
    <source>
        <dbReference type="ARBA" id="ARBA00022827"/>
    </source>
</evidence>
<dbReference type="GeneID" id="91007824"/>
<feature type="binding site" evidence="16">
    <location>
        <position position="698"/>
    </location>
    <ligand>
        <name>[4Fe-4S] cluster</name>
        <dbReference type="ChEBI" id="CHEBI:49883"/>
    </ligand>
</feature>
<keyword evidence="10" id="KW-0560">Oxidoreductase</keyword>
<feature type="domain" description="Nitrite/Sulfite reductase ferredoxin-like" evidence="18">
    <location>
        <begin position="572"/>
        <end position="636"/>
    </location>
</feature>
<proteinExistence type="inferred from homology"/>
<dbReference type="Gene3D" id="3.50.50.60">
    <property type="entry name" value="FAD/NAD(P)-binding domain"/>
    <property type="match status" value="2"/>
</dbReference>
<dbReference type="InterPro" id="IPR005117">
    <property type="entry name" value="NiRdtase/SiRdtase_haem-b_fer"/>
</dbReference>
<keyword evidence="5 16" id="KW-0349">Heme</keyword>
<dbReference type="Gene3D" id="3.30.413.10">
    <property type="entry name" value="Sulfite Reductase Hemoprotein, domain 1"/>
    <property type="match status" value="1"/>
</dbReference>
<dbReference type="InterPro" id="IPR041854">
    <property type="entry name" value="BFD-like_2Fe2S-bd_dom_sf"/>
</dbReference>
<keyword evidence="11 16" id="KW-0408">Iron</keyword>
<evidence type="ECO:0000256" key="10">
    <source>
        <dbReference type="ARBA" id="ARBA00023002"/>
    </source>
</evidence>
<feature type="binding site" description="axial binding residue" evidence="16">
    <location>
        <position position="698"/>
    </location>
    <ligand>
        <name>siroheme</name>
        <dbReference type="ChEBI" id="CHEBI:60052"/>
    </ligand>
    <ligandPart>
        <name>Fe</name>
        <dbReference type="ChEBI" id="CHEBI:18248"/>
    </ligandPart>
</feature>
<dbReference type="PROSITE" id="PS00365">
    <property type="entry name" value="NIR_SIR"/>
    <property type="match status" value="1"/>
</dbReference>
<dbReference type="Pfam" id="PF04324">
    <property type="entry name" value="Fer2_BFD"/>
    <property type="match status" value="2"/>
</dbReference>
<dbReference type="PRINTS" id="PR00397">
    <property type="entry name" value="SIROHAEM"/>
</dbReference>
<keyword evidence="6 15" id="KW-0285">Flavoprotein</keyword>
<dbReference type="GO" id="GO:0051539">
    <property type="term" value="F:4 iron, 4 sulfur cluster binding"/>
    <property type="evidence" value="ECO:0007669"/>
    <property type="project" value="UniProtKB-KW"/>
</dbReference>
<comment type="cofactor">
    <cofactor evidence="1 15">
        <name>FAD</name>
        <dbReference type="ChEBI" id="CHEBI:57692"/>
    </cofactor>
</comment>
<evidence type="ECO:0000259" key="17">
    <source>
        <dbReference type="Pfam" id="PF01077"/>
    </source>
</evidence>
<dbReference type="InterPro" id="IPR007419">
    <property type="entry name" value="BFD-like_2Fe2S-bd_dom"/>
</dbReference>
<dbReference type="PANTHER" id="PTHR43809">
    <property type="entry name" value="NITRITE REDUCTASE (NADH) LARGE SUBUNIT"/>
    <property type="match status" value="1"/>
</dbReference>
<dbReference type="Proteomes" id="UP000244013">
    <property type="component" value="Unassembled WGS sequence"/>
</dbReference>
<evidence type="ECO:0000256" key="12">
    <source>
        <dbReference type="ARBA" id="ARBA00023014"/>
    </source>
</evidence>
<evidence type="ECO:0000256" key="3">
    <source>
        <dbReference type="ARBA" id="ARBA00010429"/>
    </source>
</evidence>
<dbReference type="InterPro" id="IPR041575">
    <property type="entry name" value="Rubredoxin_C"/>
</dbReference>
<dbReference type="GO" id="GO:0020037">
    <property type="term" value="F:heme binding"/>
    <property type="evidence" value="ECO:0007669"/>
    <property type="project" value="InterPro"/>
</dbReference>
<dbReference type="Pfam" id="PF07992">
    <property type="entry name" value="Pyr_redox_2"/>
    <property type="match status" value="1"/>
</dbReference>
<dbReference type="InterPro" id="IPR016156">
    <property type="entry name" value="FAD/NAD-linked_Rdtase_dimer_sf"/>
</dbReference>
<dbReference type="GO" id="GO:0098809">
    <property type="term" value="F:nitrite reductase activity"/>
    <property type="evidence" value="ECO:0007669"/>
    <property type="project" value="InterPro"/>
</dbReference>
<dbReference type="PANTHER" id="PTHR43809:SF1">
    <property type="entry name" value="NITRITE REDUCTASE (NADH) LARGE SUBUNIT"/>
    <property type="match status" value="1"/>
</dbReference>
<reference evidence="22 23" key="1">
    <citation type="submission" date="2018-04" db="EMBL/GenBank/DDBJ databases">
        <title>Genomic Encyclopedia of Type Strains, Phase III (KMG-III): the genomes of soil and plant-associated and newly described type strains.</title>
        <authorList>
            <person name="Whitman W."/>
        </authorList>
    </citation>
    <scope>NUCLEOTIDE SEQUENCE [LARGE SCALE GENOMIC DNA]</scope>
    <source>
        <strain evidence="22 23">MA-olki</strain>
    </source>
</reference>
<keyword evidence="9 15" id="KW-0274">FAD</keyword>
<evidence type="ECO:0000256" key="5">
    <source>
        <dbReference type="ARBA" id="ARBA00022617"/>
    </source>
</evidence>
<evidence type="ECO:0000256" key="15">
    <source>
        <dbReference type="PIRNR" id="PIRNR037149"/>
    </source>
</evidence>
<dbReference type="GO" id="GO:0046872">
    <property type="term" value="F:metal ion binding"/>
    <property type="evidence" value="ECO:0007669"/>
    <property type="project" value="UniProtKB-KW"/>
</dbReference>
<dbReference type="SUPFAM" id="SSF56014">
    <property type="entry name" value="Nitrite and sulphite reductase 4Fe-4S domain-like"/>
    <property type="match status" value="1"/>
</dbReference>
<comment type="similarity">
    <text evidence="3">Belongs to the nitrite and sulfite reductase 4Fe-4S domain family.</text>
</comment>
<dbReference type="NCBIfam" id="TIGR02374">
    <property type="entry name" value="nitri_red_nirB"/>
    <property type="match status" value="1"/>
</dbReference>
<dbReference type="Gene3D" id="3.30.390.30">
    <property type="match status" value="1"/>
</dbReference>
<feature type="binding site" evidence="16">
    <location>
        <position position="694"/>
    </location>
    <ligand>
        <name>[4Fe-4S] cluster</name>
        <dbReference type="ChEBI" id="CHEBI:49883"/>
    </ligand>
</feature>
<comment type="cofactor">
    <cofactor evidence="16">
        <name>siroheme</name>
        <dbReference type="ChEBI" id="CHEBI:60052"/>
    </cofactor>
    <text evidence="16">Binds 1 siroheme per subunit.</text>
</comment>
<dbReference type="PRINTS" id="PR00368">
    <property type="entry name" value="FADPNR"/>
</dbReference>
<evidence type="ECO:0000259" key="19">
    <source>
        <dbReference type="Pfam" id="PF04324"/>
    </source>
</evidence>
<dbReference type="InterPro" id="IPR006067">
    <property type="entry name" value="NO2/SO3_Rdtase_4Fe4S_dom"/>
</dbReference>
<evidence type="ECO:0000256" key="8">
    <source>
        <dbReference type="ARBA" id="ARBA00022723"/>
    </source>
</evidence>
<dbReference type="InterPro" id="IPR023753">
    <property type="entry name" value="FAD/NAD-binding_dom"/>
</dbReference>
<dbReference type="Pfam" id="PF18267">
    <property type="entry name" value="Rubredoxin_C"/>
    <property type="match status" value="1"/>
</dbReference>
<gene>
    <name evidence="22" type="ORF">C8J25_11724</name>
</gene>
<evidence type="ECO:0000256" key="16">
    <source>
        <dbReference type="PIRSR" id="PIRSR037149-1"/>
    </source>
</evidence>
<dbReference type="InterPro" id="IPR006066">
    <property type="entry name" value="NO2/SO3_Rdtase_FeS/sirohaem_BS"/>
</dbReference>
<comment type="caution">
    <text evidence="22">The sequence shown here is derived from an EMBL/GenBank/DDBJ whole genome shotgun (WGS) entry which is preliminary data.</text>
</comment>
<feature type="domain" description="BFD-like [2Fe-2S]-binding" evidence="19">
    <location>
        <begin position="497"/>
        <end position="546"/>
    </location>
</feature>
<dbReference type="InterPro" id="IPR017121">
    <property type="entry name" value="Nitrite_Rdtase_lsu"/>
</dbReference>
<feature type="domain" description="FAD/NAD(P)-binding" evidence="20">
    <location>
        <begin position="18"/>
        <end position="292"/>
    </location>
</feature>
<evidence type="ECO:0000259" key="20">
    <source>
        <dbReference type="Pfam" id="PF07992"/>
    </source>
</evidence>
<dbReference type="EMBL" id="QAYE01000017">
    <property type="protein sequence ID" value="PTW43624.1"/>
    <property type="molecule type" value="Genomic_DNA"/>
</dbReference>
<dbReference type="PIRSF" id="PIRSF037149">
    <property type="entry name" value="NirB"/>
    <property type="match status" value="1"/>
</dbReference>
<dbReference type="SUPFAM" id="SSF51905">
    <property type="entry name" value="FAD/NAD(P)-binding domain"/>
    <property type="match status" value="2"/>
</dbReference>
<dbReference type="GO" id="GO:0050661">
    <property type="term" value="F:NADP binding"/>
    <property type="evidence" value="ECO:0007669"/>
    <property type="project" value="UniProtKB-UniRule"/>
</dbReference>
<evidence type="ECO:0000256" key="2">
    <source>
        <dbReference type="ARBA" id="ARBA00005096"/>
    </source>
</evidence>
<keyword evidence="12 16" id="KW-0411">Iron-sulfur</keyword>
<sequence>MEHQTPCPDTPFSKRREHLVVIGNGMAGCRAVEELIARDPTRYRVTIFGAEPHVNYNRIMLSPVLAGEKTFEQIVINDHAWYATNTIELVTSDPVQAIDRVAKTVTARSGLTVSYDRLLIATGSDPFIIPVPGNDLPGVISFRDMADVDHMLEAAGKGGAAVVIGGGLLGLEAAHGLTLRGMKVTVIHLMPTLMERQLDEAAGWLLKSALESRGQVILTEANTAEIVGDTRVEGVLLKDGTLIPASLVVMAVGIRPSVALARDAGLEIGRGIKVDDHMVTSDASILAVGECVEHDGNVYGLVAPLWDMCRALADGLTDSHSGYRGSVTSTKLKVAGLDVFSAGDFSGGAGAEDIVLRDASRGIYKRVVVKDDRIVGAVLYGDTTDGGWYFDLLKRAEDIAPIRDMLIFGQSFASGGGTADPKAAVAALSDDAEICGCNGVTKGKVVACIGAGNATLDAVRATCKASASCGSCTGLVETLLAVTLGDEYSGERSVKTMCKCTSFGHDDVRREIVAQSMRSIPEVMQKMSWSTPDGCSSCRPALNYYLLCALPGDYKDDQQSRYVNERVHANIQKDGTYSVVPRMWGGLTNPRELRAIADVVEKYDAPMVKVTGGQRLDIFGIKKEDLPAVWADLNAAGMVSGHAYGKSLRTVKTCVGSDWCRFGTQDSTGLGVKVERMTWGSWMPHKFKIAVSGCPRNCAEATIKDFGVVCVDSGYELSVGGNGGIKVRATDFLCKVATEEEAMHYCAAFIQLYREEARYLERTAPWIERIGVEYIRERIAEDPEGRDALAARFLFSQQFTQDDPWAARAAGEHREQHAPMARFTPLDASREMA</sequence>
<dbReference type="GO" id="GO:0042128">
    <property type="term" value="P:nitrate assimilation"/>
    <property type="evidence" value="ECO:0007669"/>
    <property type="project" value="UniProtKB-UniRule"/>
</dbReference>
<comment type="cofactor">
    <cofactor evidence="16">
        <name>[4Fe-4S] cluster</name>
        <dbReference type="ChEBI" id="CHEBI:49883"/>
    </cofactor>
    <text evidence="16">Binds 1 [4Fe-4S] cluster per subunit.</text>
</comment>
<keyword evidence="8 16" id="KW-0479">Metal-binding</keyword>
<dbReference type="CDD" id="cd19943">
    <property type="entry name" value="NirB_Fer2_BFD-like_1"/>
    <property type="match status" value="1"/>
</dbReference>
<comment type="cofactor">
    <cofactor evidence="14">
        <name>[2Fe-2S] cluster</name>
        <dbReference type="ChEBI" id="CHEBI:190135"/>
    </cofactor>
</comment>
<evidence type="ECO:0000256" key="4">
    <source>
        <dbReference type="ARBA" id="ARBA00022485"/>
    </source>
</evidence>
<dbReference type="InterPro" id="IPR012744">
    <property type="entry name" value="Nitri_red_NirB"/>
</dbReference>
<feature type="binding site" evidence="16">
    <location>
        <position position="660"/>
    </location>
    <ligand>
        <name>[4Fe-4S] cluster</name>
        <dbReference type="ChEBI" id="CHEBI:49883"/>
    </ligand>
</feature>
<dbReference type="CDD" id="cd19944">
    <property type="entry name" value="NirB_Fer2_BFD-like_2"/>
    <property type="match status" value="1"/>
</dbReference>
<evidence type="ECO:0000259" key="21">
    <source>
        <dbReference type="Pfam" id="PF18267"/>
    </source>
</evidence>
<comment type="pathway">
    <text evidence="2">Nitrogen metabolism; nitrate reduction (assimilation).</text>
</comment>
<dbReference type="InterPro" id="IPR052034">
    <property type="entry name" value="NasD-like"/>
</dbReference>
<evidence type="ECO:0000256" key="14">
    <source>
        <dbReference type="ARBA" id="ARBA00034078"/>
    </source>
</evidence>
<feature type="domain" description="BFD-like [2Fe-2S]-binding" evidence="19">
    <location>
        <begin position="434"/>
        <end position="481"/>
    </location>
</feature>
<dbReference type="Pfam" id="PF01077">
    <property type="entry name" value="NIR_SIR"/>
    <property type="match status" value="1"/>
</dbReference>
<name>A0A2T5TWM2_9SPHN</name>
<dbReference type="InterPro" id="IPR036188">
    <property type="entry name" value="FAD/NAD-bd_sf"/>
</dbReference>
<dbReference type="RefSeq" id="WP_107955971.1">
    <property type="nucleotide sequence ID" value="NZ_QAYE01000017.1"/>
</dbReference>
<dbReference type="InterPro" id="IPR036136">
    <property type="entry name" value="Nit/Sulf_reduc_fer-like_dom_sf"/>
</dbReference>
<dbReference type="GO" id="GO:0051537">
    <property type="term" value="F:2 iron, 2 sulfur cluster binding"/>
    <property type="evidence" value="ECO:0007669"/>
    <property type="project" value="UniProtKB-KW"/>
</dbReference>
<dbReference type="UniPathway" id="UPA00653"/>
<keyword evidence="7" id="KW-0001">2Fe-2S</keyword>
<dbReference type="GO" id="GO:0050660">
    <property type="term" value="F:flavin adenine dinucleotide binding"/>
    <property type="evidence" value="ECO:0007669"/>
    <property type="project" value="UniProtKB-UniRule"/>
</dbReference>
<dbReference type="Pfam" id="PF03460">
    <property type="entry name" value="NIR_SIR_ferr"/>
    <property type="match status" value="1"/>
</dbReference>
<evidence type="ECO:0000256" key="11">
    <source>
        <dbReference type="ARBA" id="ARBA00023004"/>
    </source>
</evidence>
<dbReference type="PRINTS" id="PR00411">
    <property type="entry name" value="PNDRDTASEI"/>
</dbReference>
<organism evidence="22 23">
    <name type="scientific">Sphingomonas faeni</name>
    <dbReference type="NCBI Taxonomy" id="185950"/>
    <lineage>
        <taxon>Bacteria</taxon>
        <taxon>Pseudomonadati</taxon>
        <taxon>Pseudomonadota</taxon>
        <taxon>Alphaproteobacteria</taxon>
        <taxon>Sphingomonadales</taxon>
        <taxon>Sphingomonadaceae</taxon>
        <taxon>Sphingomonas</taxon>
    </lineage>
</organism>
<feature type="domain" description="NADH-rubredoxin oxidoreductase C-terminal" evidence="21">
    <location>
        <begin position="329"/>
        <end position="395"/>
    </location>
</feature>
<accession>A0A2T5TWM2</accession>
<protein>
    <submittedName>
        <fullName evidence="22">Assimilatory nitrite reductase (NAD(P)H) large subunit</fullName>
    </submittedName>
</protein>
<evidence type="ECO:0000256" key="13">
    <source>
        <dbReference type="ARBA" id="ARBA00023063"/>
    </source>
</evidence>
<keyword evidence="4 16" id="KW-0004">4Fe-4S</keyword>
<dbReference type="AlphaFoldDB" id="A0A2T5TWM2"/>
<dbReference type="Gene3D" id="1.10.10.1100">
    <property type="entry name" value="BFD-like [2Fe-2S]-binding domain"/>
    <property type="match status" value="1"/>
</dbReference>
<feature type="domain" description="Nitrite/sulphite reductase 4Fe-4S" evidence="17">
    <location>
        <begin position="645"/>
        <end position="781"/>
    </location>
</feature>
<keyword evidence="13 15" id="KW-0534">Nitrate assimilation</keyword>